<dbReference type="PANTHER" id="PTHR44216">
    <property type="entry name" value="PROTEIN O-MANNOSYL-TRANSFERASE TMTC2"/>
    <property type="match status" value="1"/>
</dbReference>
<organism evidence="2 3">
    <name type="scientific">Dokdonella immobilis</name>
    <dbReference type="NCBI Taxonomy" id="578942"/>
    <lineage>
        <taxon>Bacteria</taxon>
        <taxon>Pseudomonadati</taxon>
        <taxon>Pseudomonadota</taxon>
        <taxon>Gammaproteobacteria</taxon>
        <taxon>Lysobacterales</taxon>
        <taxon>Rhodanobacteraceae</taxon>
        <taxon>Dokdonella</taxon>
    </lineage>
</organism>
<feature type="repeat" description="TPR" evidence="1">
    <location>
        <begin position="66"/>
        <end position="99"/>
    </location>
</feature>
<dbReference type="PANTHER" id="PTHR44216:SF3">
    <property type="entry name" value="PROTEIN O-MANNOSYL-TRANSFERASE TMTC2"/>
    <property type="match status" value="1"/>
</dbReference>
<dbReference type="Gene3D" id="1.25.40.10">
    <property type="entry name" value="Tetratricopeptide repeat domain"/>
    <property type="match status" value="2"/>
</dbReference>
<dbReference type="OrthoDB" id="5965059at2"/>
<dbReference type="PROSITE" id="PS50005">
    <property type="entry name" value="TPR"/>
    <property type="match status" value="3"/>
</dbReference>
<dbReference type="InterPro" id="IPR027417">
    <property type="entry name" value="P-loop_NTPase"/>
</dbReference>
<dbReference type="RefSeq" id="WP_092407610.1">
    <property type="nucleotide sequence ID" value="NZ_FOVF01000012.1"/>
</dbReference>
<accession>A0A1I4XWP7</accession>
<dbReference type="Pfam" id="PF13176">
    <property type="entry name" value="TPR_7"/>
    <property type="match status" value="1"/>
</dbReference>
<name>A0A1I4XWP7_9GAMM</name>
<feature type="repeat" description="TPR" evidence="1">
    <location>
        <begin position="235"/>
        <end position="268"/>
    </location>
</feature>
<proteinExistence type="predicted"/>
<dbReference type="InterPro" id="IPR052384">
    <property type="entry name" value="TMTC_O-mannosyltransferase"/>
</dbReference>
<protein>
    <submittedName>
        <fullName evidence="2">Tfp pilus assembly protein PilF</fullName>
    </submittedName>
</protein>
<dbReference type="SUPFAM" id="SSF52540">
    <property type="entry name" value="P-loop containing nucleoside triphosphate hydrolases"/>
    <property type="match status" value="1"/>
</dbReference>
<dbReference type="InterPro" id="IPR011990">
    <property type="entry name" value="TPR-like_helical_dom_sf"/>
</dbReference>
<dbReference type="AlphaFoldDB" id="A0A1I4XWP7"/>
<keyword evidence="1" id="KW-0802">TPR repeat</keyword>
<evidence type="ECO:0000313" key="3">
    <source>
        <dbReference type="Proteomes" id="UP000198575"/>
    </source>
</evidence>
<dbReference type="Gene3D" id="3.40.50.300">
    <property type="entry name" value="P-loop containing nucleotide triphosphate hydrolases"/>
    <property type="match status" value="1"/>
</dbReference>
<dbReference type="InterPro" id="IPR019734">
    <property type="entry name" value="TPR_rpt"/>
</dbReference>
<keyword evidence="3" id="KW-1185">Reference proteome</keyword>
<reference evidence="2 3" key="1">
    <citation type="submission" date="2016-10" db="EMBL/GenBank/DDBJ databases">
        <authorList>
            <person name="de Groot N.N."/>
        </authorList>
    </citation>
    <scope>NUCLEOTIDE SEQUENCE [LARGE SCALE GENOMIC DNA]</scope>
    <source>
        <strain evidence="2 3">CGMCC 1.7659</strain>
    </source>
</reference>
<sequence>MLRETIEHHRQGRLEEAEKGYREELAANPDSSEALRGLSAVRRLRGDLAESAQLIKRAHELAPEQPKLLLMLGSIQLESGNIEGSRDAYERALALDPNLAGAHTALGHIAMMQGDAKLAEQYFRTALRVTEDPQALSGLGSLALDRGDDENALKYLARASDLAPSDPGIAYALGRGFAKRGMTAFAEQAFRNALRLKPGLPHASHALGQLLIHDKRAAEAEPYFRALHGVRGFELMAELGMGDAARMQDKHEEAIAAYQRALVLKPEHENCFEALIWSTGKLGRGEEVMALLGERITRFPEQLRWRATRARIHEARGRHAEAAADWQALRERDPQNAEANVELVRARERNGEFELAAELAEATVKLAASDPNLTLVRVRARMRRGEDAGARELLSTINLRKAGKDVVRTCQNLSGQLHDRVGETAEAVKDFRESQAGLPGMLPKLEALPAEAAAATAASEAADWAEAPILLLGVPGSGVERIAALLADQPGLTVLRDRIQGVRNDGFDTAMVAVPEGDIPAGMIAEQREAYLAPLRARGVDPSRTLVDWIPRFDAHHIIYAQRLLPGTRVIIVDRDARDCLLNWLAFGWLPYAGLNDFDACTGWLGRAVAHTRFVADHARLPCLVVNAEQVLADPAGAGAELARFVGVDSLTPGAMAARVDSGPGGLPNRFADGYWKTYAQTLADAFASLPEAENPAS</sequence>
<evidence type="ECO:0000256" key="1">
    <source>
        <dbReference type="PROSITE-ProRule" id="PRU00339"/>
    </source>
</evidence>
<dbReference type="Pfam" id="PF13432">
    <property type="entry name" value="TPR_16"/>
    <property type="match status" value="4"/>
</dbReference>
<dbReference type="EMBL" id="FOVF01000012">
    <property type="protein sequence ID" value="SFN29803.1"/>
    <property type="molecule type" value="Genomic_DNA"/>
</dbReference>
<dbReference type="STRING" id="578942.SAMN05216289_11277"/>
<gene>
    <name evidence="2" type="ORF">SAMN05216289_11277</name>
</gene>
<dbReference type="SUPFAM" id="SSF48452">
    <property type="entry name" value="TPR-like"/>
    <property type="match status" value="1"/>
</dbReference>
<feature type="repeat" description="TPR" evidence="1">
    <location>
        <begin position="133"/>
        <end position="166"/>
    </location>
</feature>
<dbReference type="SMART" id="SM00028">
    <property type="entry name" value="TPR"/>
    <property type="match status" value="7"/>
</dbReference>
<dbReference type="Proteomes" id="UP000198575">
    <property type="component" value="Unassembled WGS sequence"/>
</dbReference>
<evidence type="ECO:0000313" key="2">
    <source>
        <dbReference type="EMBL" id="SFN29803.1"/>
    </source>
</evidence>